<dbReference type="SUPFAM" id="SSF55729">
    <property type="entry name" value="Acyl-CoA N-acyltransferases (Nat)"/>
    <property type="match status" value="1"/>
</dbReference>
<sequence>MVLHWNHASSPRLEDDKTPLIQRDSTSAMAAPNMITIETRRMILRAAEQEDAIALHQIMSDAETMRFWSELPHADLARTKAWVSSMLRSTQNGVTDFMICLKSDIGGVLTIPERARPRIIGKVGIFRARPSHEIGFVLDRSYWGKDLATEALTTLLAYLFSLKKGYVVDTALNTTGLDPHVNLSDEELRSPWMYPAITADTEPRNAASIGLLKKLGFVETGRVERSFRLGDEWQDTLYLRLTREKWLDEDK</sequence>
<dbReference type="PROSITE" id="PS51186">
    <property type="entry name" value="GNAT"/>
    <property type="match status" value="1"/>
</dbReference>
<dbReference type="AlphaFoldDB" id="A0A9Q8URQ1"/>
<dbReference type="InterPro" id="IPR051531">
    <property type="entry name" value="N-acetyltransferase"/>
</dbReference>
<evidence type="ECO:0000313" key="2">
    <source>
        <dbReference type="EMBL" id="UJO19973.1"/>
    </source>
</evidence>
<dbReference type="Pfam" id="PF13302">
    <property type="entry name" value="Acetyltransf_3"/>
    <property type="match status" value="1"/>
</dbReference>
<dbReference type="OMA" id="WNFAIEL"/>
<dbReference type="InterPro" id="IPR016181">
    <property type="entry name" value="Acyl_CoA_acyltransferase"/>
</dbReference>
<dbReference type="Gene3D" id="3.40.630.30">
    <property type="match status" value="1"/>
</dbReference>
<reference evidence="2" key="1">
    <citation type="submission" date="2021-12" db="EMBL/GenBank/DDBJ databases">
        <authorList>
            <person name="Zaccaron A."/>
            <person name="Stergiopoulos I."/>
        </authorList>
    </citation>
    <scope>NUCLEOTIDE SEQUENCE</scope>
    <source>
        <strain evidence="2">Race5_Kim</strain>
    </source>
</reference>
<dbReference type="GO" id="GO:0016747">
    <property type="term" value="F:acyltransferase activity, transferring groups other than amino-acyl groups"/>
    <property type="evidence" value="ECO:0007669"/>
    <property type="project" value="InterPro"/>
</dbReference>
<gene>
    <name evidence="2" type="ORF">CLAFUR5_10603</name>
</gene>
<dbReference type="PANTHER" id="PTHR43792">
    <property type="entry name" value="GNAT FAMILY, PUTATIVE (AFU_ORTHOLOGUE AFUA_3G00765)-RELATED-RELATED"/>
    <property type="match status" value="1"/>
</dbReference>
<dbReference type="EMBL" id="CP090169">
    <property type="protein sequence ID" value="UJO19973.1"/>
    <property type="molecule type" value="Genomic_DNA"/>
</dbReference>
<dbReference type="OrthoDB" id="630895at2759"/>
<reference evidence="2" key="2">
    <citation type="journal article" date="2022" name="Microb. Genom.">
        <title>A chromosome-scale genome assembly of the tomato pathogen Cladosporium fulvum reveals a compartmentalized genome architecture and the presence of a dispensable chromosome.</title>
        <authorList>
            <person name="Zaccaron A.Z."/>
            <person name="Chen L.H."/>
            <person name="Samaras A."/>
            <person name="Stergiopoulos I."/>
        </authorList>
    </citation>
    <scope>NUCLEOTIDE SEQUENCE</scope>
    <source>
        <strain evidence="2">Race5_Kim</strain>
    </source>
</reference>
<protein>
    <recommendedName>
        <fullName evidence="1">N-acetyltransferase domain-containing protein</fullName>
    </recommendedName>
</protein>
<dbReference type="RefSeq" id="XP_047764339.1">
    <property type="nucleotide sequence ID" value="XM_047909751.1"/>
</dbReference>
<dbReference type="Proteomes" id="UP000756132">
    <property type="component" value="Chromosome 7"/>
</dbReference>
<organism evidence="2 3">
    <name type="scientific">Passalora fulva</name>
    <name type="common">Tomato leaf mold</name>
    <name type="synonym">Cladosporium fulvum</name>
    <dbReference type="NCBI Taxonomy" id="5499"/>
    <lineage>
        <taxon>Eukaryota</taxon>
        <taxon>Fungi</taxon>
        <taxon>Dikarya</taxon>
        <taxon>Ascomycota</taxon>
        <taxon>Pezizomycotina</taxon>
        <taxon>Dothideomycetes</taxon>
        <taxon>Dothideomycetidae</taxon>
        <taxon>Mycosphaerellales</taxon>
        <taxon>Mycosphaerellaceae</taxon>
        <taxon>Fulvia</taxon>
    </lineage>
</organism>
<dbReference type="PANTHER" id="PTHR43792:SF1">
    <property type="entry name" value="N-ACETYLTRANSFERASE DOMAIN-CONTAINING PROTEIN"/>
    <property type="match status" value="1"/>
</dbReference>
<dbReference type="InterPro" id="IPR000182">
    <property type="entry name" value="GNAT_dom"/>
</dbReference>
<feature type="domain" description="N-acetyltransferase" evidence="1">
    <location>
        <begin position="42"/>
        <end position="244"/>
    </location>
</feature>
<dbReference type="KEGG" id="ffu:CLAFUR5_10603"/>
<keyword evidence="3" id="KW-1185">Reference proteome</keyword>
<evidence type="ECO:0000259" key="1">
    <source>
        <dbReference type="PROSITE" id="PS51186"/>
    </source>
</evidence>
<accession>A0A9Q8URQ1</accession>
<evidence type="ECO:0000313" key="3">
    <source>
        <dbReference type="Proteomes" id="UP000756132"/>
    </source>
</evidence>
<proteinExistence type="predicted"/>
<dbReference type="GeneID" id="71990481"/>
<name>A0A9Q8URQ1_PASFU</name>